<accession>A0A7S1EBK5</accession>
<keyword evidence="5" id="KW-0802">TPR repeat</keyword>
<dbReference type="Gene3D" id="1.25.40.10">
    <property type="entry name" value="Tetratricopeptide repeat domain"/>
    <property type="match status" value="1"/>
</dbReference>
<name>A0A7S1EBK5_HEMAN</name>
<evidence type="ECO:0000256" key="4">
    <source>
        <dbReference type="ARBA" id="ARBA00022737"/>
    </source>
</evidence>
<keyword evidence="6" id="KW-0206">Cytoskeleton</keyword>
<dbReference type="Pfam" id="PF21033">
    <property type="entry name" value="RMD1-3"/>
    <property type="match status" value="1"/>
</dbReference>
<evidence type="ECO:0000256" key="5">
    <source>
        <dbReference type="ARBA" id="ARBA00022803"/>
    </source>
</evidence>
<keyword evidence="4" id="KW-0677">Repeat</keyword>
<sequence>MIRIASRAVSIRPLIGLSLVRNVRRIASGSARQWSWSSSYYRWKLAAMAFAASSLSAHTAYCDRKVDRRFLSECDELYTKGEYEKLKESLEKRGSADVEVLWRLARAMHGVADKSGPRDQKEQERLVEEALAVSERALEAGGDCSAAHKWYGILLNRLGDFKGTKAQIQNSFVVRDHWVRAVELDPADATSRSLLGEWCMAVAGLSFVTRQVAAAVFASPPTATYGEALSHFEEAEKTSPGFWLKNRLNIAKCALRVGDKAKAKERLEEVVAATARSSEDEDVVKEAREALKKMG</sequence>
<evidence type="ECO:0000256" key="3">
    <source>
        <dbReference type="ARBA" id="ARBA00022490"/>
    </source>
</evidence>
<dbReference type="GO" id="GO:0097431">
    <property type="term" value="C:mitotic spindle pole"/>
    <property type="evidence" value="ECO:0007669"/>
    <property type="project" value="TreeGrafter"/>
</dbReference>
<organism evidence="9">
    <name type="scientific">Hemiselmis andersenii</name>
    <name type="common">Cryptophyte alga</name>
    <dbReference type="NCBI Taxonomy" id="464988"/>
    <lineage>
        <taxon>Eukaryota</taxon>
        <taxon>Cryptophyceae</taxon>
        <taxon>Cryptomonadales</taxon>
        <taxon>Hemiselmidaceae</taxon>
        <taxon>Hemiselmis</taxon>
    </lineage>
</organism>
<evidence type="ECO:0000256" key="7">
    <source>
        <dbReference type="ARBA" id="ARBA00039966"/>
    </source>
</evidence>
<dbReference type="PANTHER" id="PTHR16056">
    <property type="entry name" value="REGULATOR OF MICROTUBULE DYNAMICS PROTEIN"/>
    <property type="match status" value="1"/>
</dbReference>
<evidence type="ECO:0000256" key="6">
    <source>
        <dbReference type="ARBA" id="ARBA00023212"/>
    </source>
</evidence>
<reference evidence="9" key="1">
    <citation type="submission" date="2021-01" db="EMBL/GenBank/DDBJ databases">
        <authorList>
            <person name="Corre E."/>
            <person name="Pelletier E."/>
            <person name="Niang G."/>
            <person name="Scheremetjew M."/>
            <person name="Finn R."/>
            <person name="Kale V."/>
            <person name="Holt S."/>
            <person name="Cochrane G."/>
            <person name="Meng A."/>
            <person name="Brown T."/>
            <person name="Cohen L."/>
        </authorList>
    </citation>
    <scope>NUCLEOTIDE SEQUENCE</scope>
    <source>
        <strain evidence="9">CCMP644</strain>
    </source>
</reference>
<dbReference type="InterPro" id="IPR049039">
    <property type="entry name" value="RMD1-3_a_helical_rpt"/>
</dbReference>
<evidence type="ECO:0000313" key="9">
    <source>
        <dbReference type="EMBL" id="CAD8971333.1"/>
    </source>
</evidence>
<dbReference type="InterPro" id="IPR011990">
    <property type="entry name" value="TPR-like_helical_dom_sf"/>
</dbReference>
<protein>
    <recommendedName>
        <fullName evidence="7">Regulator of microtubule dynamics protein 1</fullName>
    </recommendedName>
    <alternativeName>
        <fullName evidence="8">Protein FAM82B</fullName>
    </alternativeName>
</protein>
<gene>
    <name evidence="9" type="ORF">HAND00432_LOCUS22333</name>
</gene>
<dbReference type="GO" id="GO:0005737">
    <property type="term" value="C:cytoplasm"/>
    <property type="evidence" value="ECO:0007669"/>
    <property type="project" value="TreeGrafter"/>
</dbReference>
<proteinExistence type="predicted"/>
<evidence type="ECO:0000256" key="8">
    <source>
        <dbReference type="ARBA" id="ARBA00041958"/>
    </source>
</evidence>
<comment type="subcellular location">
    <subcellularLocation>
        <location evidence="1">Cytoplasm</location>
        <location evidence="1">Cytoskeleton</location>
    </subcellularLocation>
</comment>
<dbReference type="AlphaFoldDB" id="A0A7S1EBK5"/>
<dbReference type="EMBL" id="HBFX01037103">
    <property type="protein sequence ID" value="CAD8971333.1"/>
    <property type="molecule type" value="Transcribed_RNA"/>
</dbReference>
<dbReference type="GO" id="GO:0008017">
    <property type="term" value="F:microtubule binding"/>
    <property type="evidence" value="ECO:0007669"/>
    <property type="project" value="TreeGrafter"/>
</dbReference>
<dbReference type="SUPFAM" id="SSF48452">
    <property type="entry name" value="TPR-like"/>
    <property type="match status" value="1"/>
</dbReference>
<dbReference type="GO" id="GO:0005876">
    <property type="term" value="C:spindle microtubule"/>
    <property type="evidence" value="ECO:0007669"/>
    <property type="project" value="TreeGrafter"/>
</dbReference>
<comment type="subunit">
    <text evidence="2">Interacts with microtubules.</text>
</comment>
<keyword evidence="3" id="KW-0963">Cytoplasm</keyword>
<evidence type="ECO:0000256" key="2">
    <source>
        <dbReference type="ARBA" id="ARBA00011375"/>
    </source>
</evidence>
<dbReference type="PANTHER" id="PTHR16056:SF16">
    <property type="entry name" value="REGULATOR OF MICROTUBULE DYNAMICS PROTEIN 1"/>
    <property type="match status" value="1"/>
</dbReference>
<evidence type="ECO:0000256" key="1">
    <source>
        <dbReference type="ARBA" id="ARBA00004245"/>
    </source>
</evidence>